<feature type="transmembrane region" description="Helical" evidence="1">
    <location>
        <begin position="184"/>
        <end position="205"/>
    </location>
</feature>
<comment type="caution">
    <text evidence="2">The sequence shown here is derived from an EMBL/GenBank/DDBJ whole genome shotgun (WGS) entry which is preliminary data.</text>
</comment>
<dbReference type="Proteomes" id="UP001195660">
    <property type="component" value="Unassembled WGS sequence"/>
</dbReference>
<keyword evidence="3" id="KW-1185">Reference proteome</keyword>
<feature type="transmembrane region" description="Helical" evidence="1">
    <location>
        <begin position="103"/>
        <end position="122"/>
    </location>
</feature>
<dbReference type="InterPro" id="IPR007038">
    <property type="entry name" value="HupE_UreJ"/>
</dbReference>
<organism evidence="2 3">
    <name type="scientific">Deefgea chitinilytica</name>
    <dbReference type="NCBI Taxonomy" id="570276"/>
    <lineage>
        <taxon>Bacteria</taxon>
        <taxon>Pseudomonadati</taxon>
        <taxon>Pseudomonadota</taxon>
        <taxon>Betaproteobacteria</taxon>
        <taxon>Neisseriales</taxon>
        <taxon>Chitinibacteraceae</taxon>
        <taxon>Deefgea</taxon>
    </lineage>
</organism>
<accession>A0ABS2CA94</accession>
<dbReference type="Pfam" id="PF04955">
    <property type="entry name" value="HupE_UreJ"/>
    <property type="match status" value="1"/>
</dbReference>
<sequence length="207" mass="22536">MHIQVSHFGNQGIEMKLHRVVLPSILLLLPMLAMAHPQGHADSMLSGFAHPWLGLDHLLAMLAVGMLAATQIQLRQQLFWMMAFLISLAMGVYISIPDQLIPTAEYLVSLSVGLLGISLWLAKKLSHRAISCIIIASGLLHGIVHGIEIPHNTQSSSFIIGMLVASIVLHLSGLIWLNWGRNRAWSYFQTSTGLGLAASSVLLILGL</sequence>
<keyword evidence="1" id="KW-0472">Membrane</keyword>
<dbReference type="EMBL" id="WOFE01000001">
    <property type="protein sequence ID" value="MBM5570972.1"/>
    <property type="molecule type" value="Genomic_DNA"/>
</dbReference>
<proteinExistence type="predicted"/>
<evidence type="ECO:0008006" key="4">
    <source>
        <dbReference type="Google" id="ProtNLM"/>
    </source>
</evidence>
<feature type="transmembrane region" description="Helical" evidence="1">
    <location>
        <begin position="49"/>
        <end position="69"/>
    </location>
</feature>
<keyword evidence="1" id="KW-0812">Transmembrane</keyword>
<feature type="transmembrane region" description="Helical" evidence="1">
    <location>
        <begin position="20"/>
        <end position="37"/>
    </location>
</feature>
<evidence type="ECO:0000313" key="2">
    <source>
        <dbReference type="EMBL" id="MBM5570972.1"/>
    </source>
</evidence>
<evidence type="ECO:0000256" key="1">
    <source>
        <dbReference type="SAM" id="Phobius"/>
    </source>
</evidence>
<feature type="transmembrane region" description="Helical" evidence="1">
    <location>
        <begin position="78"/>
        <end position="97"/>
    </location>
</feature>
<evidence type="ECO:0000313" key="3">
    <source>
        <dbReference type="Proteomes" id="UP001195660"/>
    </source>
</evidence>
<feature type="transmembrane region" description="Helical" evidence="1">
    <location>
        <begin position="159"/>
        <end position="177"/>
    </location>
</feature>
<keyword evidence="1" id="KW-1133">Transmembrane helix</keyword>
<reference evidence="2 3" key="1">
    <citation type="submission" date="2019-11" db="EMBL/GenBank/DDBJ databases">
        <title>Novel Deefgea species.</title>
        <authorList>
            <person name="Han J.-H."/>
        </authorList>
    </citation>
    <scope>NUCLEOTIDE SEQUENCE [LARGE SCALE GENOMIC DNA]</scope>
    <source>
        <strain evidence="2 3">LMG 24817</strain>
    </source>
</reference>
<feature type="transmembrane region" description="Helical" evidence="1">
    <location>
        <begin position="129"/>
        <end position="147"/>
    </location>
</feature>
<gene>
    <name evidence="2" type="ORF">GM173_05180</name>
</gene>
<dbReference type="PIRSF" id="PIRSF016919">
    <property type="entry name" value="HupE_UreJ"/>
    <property type="match status" value="1"/>
</dbReference>
<protein>
    <recommendedName>
        <fullName evidence="4">HupE/UreJ family protein</fullName>
    </recommendedName>
</protein>
<name>A0ABS2CA94_9NEIS</name>